<dbReference type="Proteomes" id="UP001152747">
    <property type="component" value="Unassembled WGS sequence"/>
</dbReference>
<gene>
    <name evidence="2" type="ORF">CAMP_LOCUS6248</name>
</gene>
<evidence type="ECO:0000313" key="3">
    <source>
        <dbReference type="Proteomes" id="UP001152747"/>
    </source>
</evidence>
<dbReference type="Gene3D" id="2.60.40.3330">
    <property type="match status" value="1"/>
</dbReference>
<dbReference type="AlphaFoldDB" id="A0A9P1IEE3"/>
<proteinExistence type="predicted"/>
<accession>A0A9P1IEE3</accession>
<evidence type="ECO:0000256" key="1">
    <source>
        <dbReference type="SAM" id="SignalP"/>
    </source>
</evidence>
<name>A0A9P1IEE3_9PELO</name>
<reference evidence="2" key="1">
    <citation type="submission" date="2022-11" db="EMBL/GenBank/DDBJ databases">
        <authorList>
            <person name="Kikuchi T."/>
        </authorList>
    </citation>
    <scope>NUCLEOTIDE SEQUENCE</scope>
    <source>
        <strain evidence="2">PS1010</strain>
    </source>
</reference>
<protein>
    <recommendedName>
        <fullName evidence="4">Transthyretin-like family-containing protein</fullName>
    </recommendedName>
</protein>
<dbReference type="InterPro" id="IPR038479">
    <property type="entry name" value="Transthyretin-like_sf"/>
</dbReference>
<sequence length="134" mass="15451">MIKLLLLLSVIIYQATPTQFIVKGTIRCNIRKKFNVTLVLEEFDEFTWDDTIKRKELINKASGVTHNYTIQGTYSEGDGYFDFTYEPIINFYHNCLTNRSDLGYIGKQFDGVPTSTPIASFTYNVVLDDKIFQP</sequence>
<evidence type="ECO:0000313" key="2">
    <source>
        <dbReference type="EMBL" id="CAI5443611.1"/>
    </source>
</evidence>
<keyword evidence="3" id="KW-1185">Reference proteome</keyword>
<dbReference type="EMBL" id="CANHGI010000002">
    <property type="protein sequence ID" value="CAI5443611.1"/>
    <property type="molecule type" value="Genomic_DNA"/>
</dbReference>
<feature type="signal peptide" evidence="1">
    <location>
        <begin position="1"/>
        <end position="17"/>
    </location>
</feature>
<evidence type="ECO:0008006" key="4">
    <source>
        <dbReference type="Google" id="ProtNLM"/>
    </source>
</evidence>
<keyword evidence="1" id="KW-0732">Signal</keyword>
<organism evidence="2 3">
    <name type="scientific">Caenorhabditis angaria</name>
    <dbReference type="NCBI Taxonomy" id="860376"/>
    <lineage>
        <taxon>Eukaryota</taxon>
        <taxon>Metazoa</taxon>
        <taxon>Ecdysozoa</taxon>
        <taxon>Nematoda</taxon>
        <taxon>Chromadorea</taxon>
        <taxon>Rhabditida</taxon>
        <taxon>Rhabditina</taxon>
        <taxon>Rhabditomorpha</taxon>
        <taxon>Rhabditoidea</taxon>
        <taxon>Rhabditidae</taxon>
        <taxon>Peloderinae</taxon>
        <taxon>Caenorhabditis</taxon>
    </lineage>
</organism>
<feature type="chain" id="PRO_5040460667" description="Transthyretin-like family-containing protein" evidence="1">
    <location>
        <begin position="18"/>
        <end position="134"/>
    </location>
</feature>
<comment type="caution">
    <text evidence="2">The sequence shown here is derived from an EMBL/GenBank/DDBJ whole genome shotgun (WGS) entry which is preliminary data.</text>
</comment>
<dbReference type="PANTHER" id="PTHR21479">
    <property type="match status" value="1"/>
</dbReference>